<dbReference type="PANTHER" id="PTHR11908">
    <property type="entry name" value="XANTHINE DEHYDROGENASE"/>
    <property type="match status" value="1"/>
</dbReference>
<evidence type="ECO:0000256" key="4">
    <source>
        <dbReference type="ARBA" id="ARBA00023002"/>
    </source>
</evidence>
<keyword evidence="4" id="KW-0560">Oxidoreductase</keyword>
<dbReference type="InterPro" id="IPR037165">
    <property type="entry name" value="AldOxase/xan_DH_Mopterin-bd_sf"/>
</dbReference>
<keyword evidence="3" id="KW-0479">Metal-binding</keyword>
<dbReference type="EMBL" id="JAERRG010000036">
    <property type="protein sequence ID" value="MBL1119720.1"/>
    <property type="molecule type" value="Genomic_DNA"/>
</dbReference>
<keyword evidence="9" id="KW-1185">Reference proteome</keyword>
<dbReference type="SUPFAM" id="SSF56003">
    <property type="entry name" value="Molybdenum cofactor-binding domain"/>
    <property type="match status" value="1"/>
</dbReference>
<keyword evidence="5" id="KW-0408">Iron</keyword>
<dbReference type="Gene3D" id="3.10.20.30">
    <property type="match status" value="1"/>
</dbReference>
<dbReference type="CDD" id="cd00207">
    <property type="entry name" value="fer2"/>
    <property type="match status" value="1"/>
</dbReference>
<dbReference type="PROSITE" id="PS00197">
    <property type="entry name" value="2FE2S_FER_1"/>
    <property type="match status" value="1"/>
</dbReference>
<dbReference type="Pfam" id="PF01315">
    <property type="entry name" value="Ald_Xan_dh_C"/>
    <property type="match status" value="1"/>
</dbReference>
<dbReference type="RefSeq" id="WP_201857499.1">
    <property type="nucleotide sequence ID" value="NZ_JAERRG010000036.1"/>
</dbReference>
<evidence type="ECO:0000256" key="3">
    <source>
        <dbReference type="ARBA" id="ARBA00022723"/>
    </source>
</evidence>
<dbReference type="Pfam" id="PF00111">
    <property type="entry name" value="Fer2"/>
    <property type="match status" value="1"/>
</dbReference>
<dbReference type="SUPFAM" id="SSF47741">
    <property type="entry name" value="CO dehydrogenase ISP C-domain like"/>
    <property type="match status" value="1"/>
</dbReference>
<dbReference type="InterPro" id="IPR012675">
    <property type="entry name" value="Beta-grasp_dom_sf"/>
</dbReference>
<dbReference type="InterPro" id="IPR006058">
    <property type="entry name" value="2Fe2S_fd_BS"/>
</dbReference>
<dbReference type="Gene3D" id="1.10.150.120">
    <property type="entry name" value="[2Fe-2S]-binding domain"/>
    <property type="match status" value="1"/>
</dbReference>
<feature type="region of interest" description="Disordered" evidence="6">
    <location>
        <begin position="215"/>
        <end position="237"/>
    </location>
</feature>
<dbReference type="InterPro" id="IPR002888">
    <property type="entry name" value="2Fe-2S-bd"/>
</dbReference>
<evidence type="ECO:0000256" key="2">
    <source>
        <dbReference type="ARBA" id="ARBA00022505"/>
    </source>
</evidence>
<evidence type="ECO:0000256" key="1">
    <source>
        <dbReference type="ARBA" id="ARBA00006849"/>
    </source>
</evidence>
<sequence length="935" mass="99307">MKIEVNGEIFSEPARPGQCLRSYLRDLGWFGVKNGCDAGDCGTCTVHVDGQPVHSCLYPAFRAAGHRVTTVEGLARAGDLHPVQRDFLSAQGFQCGFCTAGMITTVAALDPAQLRDLPRALKGNFCRCTGYRSIEDAVHGIVRVEQDPGGEPFGRNLPAPAGRQVVTGTVRYTLDVPVDGLLHMKLLRSPHAHARITAIDTSAARAVPGVHTVLTHEDSPPRLYSTGRHEDPKGDPADTRLFDDVVRFAGQRVAAVVADTVAAAEEGCRRLAVTYDLLPSVFDPEEAMAPGAPVLHGDKGSEQYIAHAKRNIADQVHGDIGDVEAAFAEADVMCERTYVTQRVQHAHLETHASIAWLDESGCLTVRTSSQVPFLTRKALCTLLDLPTEKVRVVCGRVGGGFGAKQEMLTEDVVALAALRTGRPVQLEFTREEEFTATVTRHPVSVRVKVAARRDGTLTAVQLRVVSDTGAYGNHACTVSRACNESIAVYRCANKKVEGYAVYTNHMPSGAFRGYGLSQTIFAVESAMDELARALGMDPIAFRERNVIRPGDAMVSFSTEPDDVEIGSYGLDQCLTLVDTALRRGNDVQAPPGEEWLVGQGTALAMMITSPPHGHRAEARIGLLPDGRYQLAVGSVEFGTGTTTVHQQLAASVLHTSPDRILIAQGNTDQVGYDTGGFGSTGTVVAGLASARAAESLRERIIAAAADHVGGERSAGELDEDQVCCDGVRIPLAELGAASQAAGRELRATGTCEGSPRSVAFNVQGFRVAVHTGTGEIRILQSVQAGDAGRVVNPMQCRGQIEGGVAQALGAAMYESLVMDEEGHVTTATFREYHIPEFADVPRTEVYFADTADALGPLGAKSMSESPFLPVAAALANAVRDATGVRLGTMPMTRDRVCLAIAASRGTPVAPDEVRADGPAGHAPARDRGVHAAGSR</sequence>
<keyword evidence="2" id="KW-0500">Molybdenum</keyword>
<evidence type="ECO:0000313" key="9">
    <source>
        <dbReference type="Proteomes" id="UP000621510"/>
    </source>
</evidence>
<dbReference type="PANTHER" id="PTHR11908:SF132">
    <property type="entry name" value="ALDEHYDE OXIDASE 1-RELATED"/>
    <property type="match status" value="1"/>
</dbReference>
<reference evidence="8 9" key="1">
    <citation type="submission" date="2021-01" db="EMBL/GenBank/DDBJ databases">
        <title>WGS of actinomycetes isolated from Thailand.</title>
        <authorList>
            <person name="Thawai C."/>
        </authorList>
    </citation>
    <scope>NUCLEOTIDE SEQUENCE [LARGE SCALE GENOMIC DNA]</scope>
    <source>
        <strain evidence="8 9">CA3R110</strain>
    </source>
</reference>
<dbReference type="InterPro" id="IPR036884">
    <property type="entry name" value="2Fe-2S-bd_dom_sf"/>
</dbReference>
<dbReference type="InterPro" id="IPR036010">
    <property type="entry name" value="2Fe-2S_ferredoxin-like_sf"/>
</dbReference>
<comment type="similarity">
    <text evidence="1">Belongs to the xanthine dehydrogenase family.</text>
</comment>
<dbReference type="InterPro" id="IPR016208">
    <property type="entry name" value="Ald_Oxase/xanthine_DH-like"/>
</dbReference>
<accession>A0ABS1Q4V9</accession>
<dbReference type="SUPFAM" id="SSF54292">
    <property type="entry name" value="2Fe-2S ferredoxin-like"/>
    <property type="match status" value="1"/>
</dbReference>
<dbReference type="InterPro" id="IPR000674">
    <property type="entry name" value="Ald_Oxase/Xan_DH_a/b"/>
</dbReference>
<protein>
    <submittedName>
        <fullName evidence="8">Molybdopterin-dependent oxidoreductase</fullName>
    </submittedName>
</protein>
<dbReference type="InterPro" id="IPR001041">
    <property type="entry name" value="2Fe-2S_ferredoxin-type"/>
</dbReference>
<gene>
    <name evidence="8" type="ORF">JK364_46510</name>
</gene>
<evidence type="ECO:0000256" key="6">
    <source>
        <dbReference type="SAM" id="MobiDB-lite"/>
    </source>
</evidence>
<evidence type="ECO:0000259" key="7">
    <source>
        <dbReference type="PROSITE" id="PS51085"/>
    </source>
</evidence>
<dbReference type="Gene3D" id="3.90.1170.50">
    <property type="entry name" value="Aldehyde oxidase/xanthine dehydrogenase, a/b hammerhead"/>
    <property type="match status" value="1"/>
</dbReference>
<dbReference type="SUPFAM" id="SSF54665">
    <property type="entry name" value="CO dehydrogenase molybdoprotein N-domain-like"/>
    <property type="match status" value="1"/>
</dbReference>
<comment type="caution">
    <text evidence="8">The sequence shown here is derived from an EMBL/GenBank/DDBJ whole genome shotgun (WGS) entry which is preliminary data.</text>
</comment>
<dbReference type="InterPro" id="IPR046867">
    <property type="entry name" value="AldOxase/xan_DH_MoCoBD2"/>
</dbReference>
<dbReference type="Pfam" id="PF02738">
    <property type="entry name" value="MoCoBD_1"/>
    <property type="match status" value="1"/>
</dbReference>
<dbReference type="PROSITE" id="PS51085">
    <property type="entry name" value="2FE2S_FER_2"/>
    <property type="match status" value="1"/>
</dbReference>
<feature type="region of interest" description="Disordered" evidence="6">
    <location>
        <begin position="907"/>
        <end position="935"/>
    </location>
</feature>
<dbReference type="Gene3D" id="3.30.365.10">
    <property type="entry name" value="Aldehyde oxidase/xanthine dehydrogenase, molybdopterin binding domain"/>
    <property type="match status" value="4"/>
</dbReference>
<evidence type="ECO:0000313" key="8">
    <source>
        <dbReference type="EMBL" id="MBL1119720.1"/>
    </source>
</evidence>
<feature type="domain" description="2Fe-2S ferredoxin-type" evidence="7">
    <location>
        <begin position="1"/>
        <end position="74"/>
    </location>
</feature>
<dbReference type="InterPro" id="IPR008274">
    <property type="entry name" value="AldOxase/xan_DH_MoCoBD1"/>
</dbReference>
<dbReference type="Pfam" id="PF01799">
    <property type="entry name" value="Fer2_2"/>
    <property type="match status" value="1"/>
</dbReference>
<dbReference type="InterPro" id="IPR036856">
    <property type="entry name" value="Ald_Oxase/Xan_DH_a/b_sf"/>
</dbReference>
<dbReference type="SMART" id="SM01008">
    <property type="entry name" value="Ald_Xan_dh_C"/>
    <property type="match status" value="1"/>
</dbReference>
<name>A0ABS1Q4V9_9ACTN</name>
<evidence type="ECO:0000256" key="5">
    <source>
        <dbReference type="ARBA" id="ARBA00023004"/>
    </source>
</evidence>
<feature type="compositionally biased region" description="Basic and acidic residues" evidence="6">
    <location>
        <begin position="227"/>
        <end position="237"/>
    </location>
</feature>
<proteinExistence type="inferred from homology"/>
<organism evidence="8 9">
    <name type="scientific">Streptomyces endocoffeicus</name>
    <dbReference type="NCBI Taxonomy" id="2898945"/>
    <lineage>
        <taxon>Bacteria</taxon>
        <taxon>Bacillati</taxon>
        <taxon>Actinomycetota</taxon>
        <taxon>Actinomycetes</taxon>
        <taxon>Kitasatosporales</taxon>
        <taxon>Streptomycetaceae</taxon>
        <taxon>Streptomyces</taxon>
    </lineage>
</organism>
<dbReference type="Pfam" id="PF20256">
    <property type="entry name" value="MoCoBD_2"/>
    <property type="match status" value="1"/>
</dbReference>
<dbReference type="Proteomes" id="UP000621510">
    <property type="component" value="Unassembled WGS sequence"/>
</dbReference>